<comment type="caution">
    <text evidence="2">The sequence shown here is derived from an EMBL/GenBank/DDBJ whole genome shotgun (WGS) entry which is preliminary data.</text>
</comment>
<dbReference type="OrthoDB" id="2290541at2759"/>
<sequence length="325" mass="37706">MASTISVIFDDNQVHCVQLLPEKLNWNNLVTVLQLSALQASNRDSLVFYCRLPETNELMMISNQSELEEVINRLKMSYNHLRFYENMKNAGSVIEVSPFEKLAQFVKQHQPLEYHVSYWIGNLASQMSFSPEISFDRELLWLEKALEVSKNEKDRQKRHDDDLEDFTFVGSEKKEDTDTSGLESEDEIPNFAKEASHSPPPSPPHFHHHAYPHIIHHRHYHPCPPPPSPPQFGRRFDDSRPFDCFKPFGDYEKHFHNKQFGFGGHFGREGQLGKHFGKHGRPFGNFDGHARHPPFSFHPSNKPFCKHADKESEIPPQGGPRFYFS</sequence>
<evidence type="ECO:0000313" key="3">
    <source>
        <dbReference type="Proteomes" id="UP000717996"/>
    </source>
</evidence>
<evidence type="ECO:0000256" key="1">
    <source>
        <dbReference type="SAM" id="MobiDB-lite"/>
    </source>
</evidence>
<dbReference type="Proteomes" id="UP000717996">
    <property type="component" value="Unassembled WGS sequence"/>
</dbReference>
<dbReference type="AlphaFoldDB" id="A0A9P6Y2T5"/>
<organism evidence="2 3">
    <name type="scientific">Rhizopus oryzae</name>
    <name type="common">Mucormycosis agent</name>
    <name type="synonym">Rhizopus arrhizus var. delemar</name>
    <dbReference type="NCBI Taxonomy" id="64495"/>
    <lineage>
        <taxon>Eukaryota</taxon>
        <taxon>Fungi</taxon>
        <taxon>Fungi incertae sedis</taxon>
        <taxon>Mucoromycota</taxon>
        <taxon>Mucoromycotina</taxon>
        <taxon>Mucoromycetes</taxon>
        <taxon>Mucorales</taxon>
        <taxon>Mucorineae</taxon>
        <taxon>Rhizopodaceae</taxon>
        <taxon>Rhizopus</taxon>
    </lineage>
</organism>
<proteinExistence type="predicted"/>
<feature type="region of interest" description="Disordered" evidence="1">
    <location>
        <begin position="166"/>
        <end position="185"/>
    </location>
</feature>
<gene>
    <name evidence="2" type="ORF">G6F51_009951</name>
</gene>
<name>A0A9P6Y2T5_RHIOR</name>
<dbReference type="EMBL" id="JAANIT010001941">
    <property type="protein sequence ID" value="KAG1538141.1"/>
    <property type="molecule type" value="Genomic_DNA"/>
</dbReference>
<dbReference type="OMA" id="RSFEHEF"/>
<protein>
    <submittedName>
        <fullName evidence="2">Uncharacterized protein</fullName>
    </submittedName>
</protein>
<evidence type="ECO:0000313" key="2">
    <source>
        <dbReference type="EMBL" id="KAG1538141.1"/>
    </source>
</evidence>
<accession>A0A9P6Y2T5</accession>
<reference evidence="2" key="1">
    <citation type="journal article" date="2020" name="Microb. Genom.">
        <title>Genetic diversity of clinical and environmental Mucorales isolates obtained from an investigation of mucormycosis cases among solid organ transplant recipients.</title>
        <authorList>
            <person name="Nguyen M.H."/>
            <person name="Kaul D."/>
            <person name="Muto C."/>
            <person name="Cheng S.J."/>
            <person name="Richter R.A."/>
            <person name="Bruno V.M."/>
            <person name="Liu G."/>
            <person name="Beyhan S."/>
            <person name="Sundermann A.J."/>
            <person name="Mounaud S."/>
            <person name="Pasculle A.W."/>
            <person name="Nierman W.C."/>
            <person name="Driscoll E."/>
            <person name="Cumbie R."/>
            <person name="Clancy C.J."/>
            <person name="Dupont C.L."/>
        </authorList>
    </citation>
    <scope>NUCLEOTIDE SEQUENCE</scope>
    <source>
        <strain evidence="2">GL16</strain>
    </source>
</reference>